<dbReference type="RefSeq" id="WP_154327464.1">
    <property type="nucleotide sequence ID" value="NZ_CP045696.1"/>
</dbReference>
<keyword evidence="3" id="KW-1185">Reference proteome</keyword>
<feature type="chain" id="PRO_5027011987" description="Energy transducer TonB" evidence="1">
    <location>
        <begin position="26"/>
        <end position="359"/>
    </location>
</feature>
<evidence type="ECO:0000256" key="1">
    <source>
        <dbReference type="SAM" id="SignalP"/>
    </source>
</evidence>
<organism evidence="2 3">
    <name type="scientific">Sodaliphilus pleomorphus</name>
    <dbReference type="NCBI Taxonomy" id="2606626"/>
    <lineage>
        <taxon>Bacteria</taxon>
        <taxon>Pseudomonadati</taxon>
        <taxon>Bacteroidota</taxon>
        <taxon>Bacteroidia</taxon>
        <taxon>Bacteroidales</taxon>
        <taxon>Muribaculaceae</taxon>
        <taxon>Sodaliphilus</taxon>
    </lineage>
</organism>
<gene>
    <name evidence="2" type="ORF">FYJ29_11065</name>
</gene>
<accession>A0A6L5XFL4</accession>
<dbReference type="SUPFAM" id="SSF74653">
    <property type="entry name" value="TolA/TonB C-terminal domain"/>
    <property type="match status" value="1"/>
</dbReference>
<dbReference type="Gene3D" id="3.30.1150.10">
    <property type="match status" value="1"/>
</dbReference>
<reference evidence="2 3" key="1">
    <citation type="submission" date="2019-08" db="EMBL/GenBank/DDBJ databases">
        <title>In-depth cultivation of the pig gut microbiome towards novel bacterial diversity and tailored functional studies.</title>
        <authorList>
            <person name="Wylensek D."/>
            <person name="Hitch T.C.A."/>
            <person name="Clavel T."/>
        </authorList>
    </citation>
    <scope>NUCLEOTIDE SEQUENCE [LARGE SCALE GENOMIC DNA]</scope>
    <source>
        <strain evidence="2 3">Oil-RF-744-WCA-WT-10</strain>
    </source>
</reference>
<proteinExistence type="predicted"/>
<dbReference type="Proteomes" id="UP000483362">
    <property type="component" value="Unassembled WGS sequence"/>
</dbReference>
<evidence type="ECO:0000313" key="3">
    <source>
        <dbReference type="Proteomes" id="UP000483362"/>
    </source>
</evidence>
<dbReference type="EMBL" id="VULT01000019">
    <property type="protein sequence ID" value="MSS18295.1"/>
    <property type="molecule type" value="Genomic_DNA"/>
</dbReference>
<protein>
    <recommendedName>
        <fullName evidence="4">Energy transducer TonB</fullName>
    </recommendedName>
</protein>
<name>A0A6L5XFL4_9BACT</name>
<evidence type="ECO:0000313" key="2">
    <source>
        <dbReference type="EMBL" id="MSS18295.1"/>
    </source>
</evidence>
<sequence length="359" mass="41961">MMTNITHICVFMALLLMAISCNSEADRVYNLVGFKKYQTFNEYTMKADGVAKRAPFVYVHSSGNRIIVASSDKLRKLAAYTYHPDAKYWSSIIVNTDGVDTIYRFFYNDTIIEQRIGYCSVPDSSYEEHRVKLFIKIYMKTKHNCVSIRPDTVNDYYDTNRFVKLRDLCRNYKKRCRDLSKIDDRIYDGDEGYLDFEKIISGDSMIYCSRVKKGLILEKFPFGSLGEWGTGPGFSGSEKSWEYNEEASYTREGAYYDWPRLKHYVDVSPVPANGNVTYKDGCETRMLKNKWLKGKEYIVDLMIDERGQVLKAELRSSGGNEAQDQWVLKMARRFRYRRPAMRDGEAVKCWHWVLLEFTE</sequence>
<keyword evidence="1" id="KW-0732">Signal</keyword>
<dbReference type="AlphaFoldDB" id="A0A6L5XFL4"/>
<evidence type="ECO:0008006" key="4">
    <source>
        <dbReference type="Google" id="ProtNLM"/>
    </source>
</evidence>
<comment type="caution">
    <text evidence="2">The sequence shown here is derived from an EMBL/GenBank/DDBJ whole genome shotgun (WGS) entry which is preliminary data.</text>
</comment>
<feature type="signal peptide" evidence="1">
    <location>
        <begin position="1"/>
        <end position="25"/>
    </location>
</feature>